<dbReference type="AlphaFoldDB" id="A0A7W3JAP3"/>
<protein>
    <submittedName>
        <fullName evidence="1">Uncharacterized protein</fullName>
    </submittedName>
</protein>
<evidence type="ECO:0000313" key="2">
    <source>
        <dbReference type="Proteomes" id="UP000540568"/>
    </source>
</evidence>
<dbReference type="Proteomes" id="UP000540568">
    <property type="component" value="Unassembled WGS sequence"/>
</dbReference>
<evidence type="ECO:0000313" key="1">
    <source>
        <dbReference type="EMBL" id="MBA8809299.1"/>
    </source>
</evidence>
<organism evidence="1 2">
    <name type="scientific">Promicromonospora sukumoe</name>
    <dbReference type="NCBI Taxonomy" id="88382"/>
    <lineage>
        <taxon>Bacteria</taxon>
        <taxon>Bacillati</taxon>
        <taxon>Actinomycetota</taxon>
        <taxon>Actinomycetes</taxon>
        <taxon>Micrococcales</taxon>
        <taxon>Promicromonosporaceae</taxon>
        <taxon>Promicromonospora</taxon>
    </lineage>
</organism>
<proteinExistence type="predicted"/>
<comment type="caution">
    <text evidence="1">The sequence shown here is derived from an EMBL/GenBank/DDBJ whole genome shotgun (WGS) entry which is preliminary data.</text>
</comment>
<dbReference type="EMBL" id="JACGWV010000001">
    <property type="protein sequence ID" value="MBA8809299.1"/>
    <property type="molecule type" value="Genomic_DNA"/>
</dbReference>
<keyword evidence="2" id="KW-1185">Reference proteome</keyword>
<name>A0A7W3JAP3_9MICO</name>
<reference evidence="1 2" key="1">
    <citation type="submission" date="2020-07" db="EMBL/GenBank/DDBJ databases">
        <title>Sequencing the genomes of 1000 actinobacteria strains.</title>
        <authorList>
            <person name="Klenk H.-P."/>
        </authorList>
    </citation>
    <scope>NUCLEOTIDE SEQUENCE [LARGE SCALE GENOMIC DNA]</scope>
    <source>
        <strain evidence="1 2">DSM 44121</strain>
    </source>
</reference>
<sequence>MSPRLSTSPDDKCPVRWDNHREHPAAHFGDHNCRYVAGHNGPHKCKTFGCEIRPA</sequence>
<gene>
    <name evidence="1" type="ORF">FHX71_003241</name>
</gene>
<accession>A0A7W3JAP3</accession>